<feature type="domain" description="EGF-like" evidence="11">
    <location>
        <begin position="2244"/>
        <end position="2280"/>
    </location>
</feature>
<feature type="compositionally biased region" description="Gly residues" evidence="8">
    <location>
        <begin position="2820"/>
        <end position="2843"/>
    </location>
</feature>
<evidence type="ECO:0000256" key="3">
    <source>
        <dbReference type="ARBA" id="ARBA00022837"/>
    </source>
</evidence>
<evidence type="ECO:0000256" key="4">
    <source>
        <dbReference type="ARBA" id="ARBA00023136"/>
    </source>
</evidence>
<feature type="disulfide bond" evidence="7">
    <location>
        <begin position="2270"/>
        <end position="2279"/>
    </location>
</feature>
<feature type="compositionally biased region" description="Basic and acidic residues" evidence="8">
    <location>
        <begin position="3181"/>
        <end position="3190"/>
    </location>
</feature>
<feature type="domain" description="Laminin G" evidence="10">
    <location>
        <begin position="2281"/>
        <end position="2477"/>
    </location>
</feature>
<dbReference type="SUPFAM" id="SSF49899">
    <property type="entry name" value="Concanavalin A-like lectins/glucanases"/>
    <property type="match status" value="2"/>
</dbReference>
<name>A0ABN7A8E4_9HEMI</name>
<dbReference type="PROSITE" id="PS50026">
    <property type="entry name" value="EGF_3"/>
    <property type="match status" value="4"/>
</dbReference>
<sequence length="3367" mass="362562">MPKVQIHVLDKNDSPPSFEGMSKELSISEEARPGEAVGHLHARDPDTFGTVTYGLVAGGDGKLSVSSDGTVSLVEPLDRETKDSYKLRVRASDGVAESQAIIHVKVVDTNDNPPVFLETVYSFDVSEDAGRGARVGVVTARDPDLADNGRVYYTVISDWANDVFSLNPQTGVFTLTARLDYEEVQHYIFVVEAEDGGKPALSSTVSVYINVLDINDNSPLFDPMSYSNELFENATIGTSVVTVSATDLDSDINGRVKYSILSGDDLETFFIDQENGTILTQKRLDRETKPVYNLVVLAADQAKPRSSSLSSTVQVSVVVKDVNDVSPEVVSPSEVSVPENAAVGALVLAVKAVDRDEGRNGYVEYKLGNVVGAGAFTLGAVDGLLRVAQPLDRESQANYTLELTVRDRGDPPRSTRTSLIVNVVDINDNSPVFDPKQYSASVPENASIGASVLQVSATDVDEGLNGRIRYAIVDGDENRDFSIGEDSGVVRVAKNLNFERKSRYSLTVQAEDCSSDADVRHDVATISVLVTDINDNPPTFLDSPYTAFVVEGVVPEPDGYVVTVTAYDADTQPFNGQVRYFLEKEGDRNLFTVNSSTGQISLMRPLDREEQTEYSLTIVAMDTGTPPLTGSGSLKIIVEDVNDHRPEFGRSVYVGTVSENLPVGTSVIHPIATDCDSGLNALIKYDLVGDHAERFSVDPKTGLVSSNVTLDREDVAVYYLTLVARDSSITEPLASAVNLTILVRDQNDNEPKFNQSSYVVYVPDMTQPGQFVFGAKAYDLDEGMNKKITYSLSGRDSNKFALDADTGVIKAATELNFNDRNYNGGEFKVRIIGTDGGAEPKMAFVELSVKIMTEGNFPTIHSPKSGAQFILPEDVEIGKRITKLSATSLKSGRAGVIEFEIAGSNIGDAIKVDKTTGEVTVAGSGLDYEASPVYEVWIEARDSDSPSLRSVLQILINITDSNDNPPVMEMPVYNALVPEEEPPELEVITVRATDADSGSNGIISYNFRDDANGTFSIDSETGLIYTNYRLDRETLASYQLIVEAIDSGLPSLTGTATVIVTVQDKNDNPPRFTRLFSVNVTENAAIGSFVIRIQSSDLDSGENANATYSFKTNPENKFSIDPATGNVTVAGFLDRETQEEYFLNVLAYDGAWTQATLITITIQDQNDNAPEFDHSLYSFNFPELQRAVVFVGQVLASDRDKHGPNSVISYALKHPSDLFSIDPASGELFSKRTLKYKHSMMDSSPENQYWLTILATDNGKPPMSSECMVTVNVVDANNNPPKFERREYFSPILHNAKIGMQILRVQAKDVMDYGINSELEYSIVGGNGSDIVKVDKNSGWVTLYKPLSSEDKILTKYVLTVRAIDHGVPSQYDEATVILVITGDNLHTPDFTALSYQVNVHENEPIGSTIVSVQAHDDDEGPNGMIVYGIAGGNRDGFFAVNPTTGAVVILKELDYDSVKEYKLNITANDLGFEPRIAKAMLTVILTDINDNPPTFNQTSYDAYLPENSPPDTFVFHVLATDLDSMKNAIIQYSIVGGSGKDHFRISMKTGEIYSKVKFNYEERTSYTLDILAVNPDSPMYGSTKVIIHISGVNEFYPTFVQPVFHFDVSESDEVGTSIGMVQATDQDAGDDGKVYYLFVGSSNDKGFIISPESGVISVGRKLDRETQNRIVLTVMAKNAGGIRGNDTDESQVIIAVQDGNDPPEFSQLLYEANISEAVPIGTRLATVRAVDKDVKPQNNQFSFSILDGNNGNIFKIDAVTGEIVTKAALDREAYPIHSLIIGAIDNGSPPETGSATVRVTVTDVNDNGPMFDPPQVIGYILENEPPNTSVMTLTATDPDLPPNGAPFTYTLVDGKDSNYFRIERSTGVLKTAKVIDREKTPTLEIMVEIEDSGQPKMRSQHPVTISVIDQNDSPSTPRKVHISVHSFNGRFPIGKIADVHPNDVDTSGDYRCTLFDNPSIRGLLSIPAGCSLHASKIDTQRMYAFNVSGNDGQHADVISSVSLEFVSFDNSTVMNSITIKIQNMTAYDFLTVHFKNFMDLLKNSFDGGNSPYLYSMHENDNSLELTVAVKTKDGYLGKSIVINELAYKQEAIQSLLRSSQVIIGYMPCNVSTCQNGGVCSEAITVSEETRITNSQSLILTSPVVNHEFTCRCPEGFTGPKCERRQDPCSPNPCQEGGTCRRQGFDFQCVCLPYREGKTCEAERGNLCNGNPCQNGGSCRESPDGSSFFCLCRPGYKGTQCELASDSCRPNPCMNGGICVSLKPGYRCNCPSSRHGRHCEKSTFGFNELSYMTFSALDGSTNDISIIFATTKPNALLAYNYGPQTGGRSDFVALELINGKAVFSYGGTRTAITSVSVGNGRDGASLADGEWHKITAIRNGRLISLSVASCSENGDLCHECKPGDSNCYANVVGPAGTLNFNNSPLYIGGVNGPDALLERPGQVHSDDLVGCVHSVAIGGRALNLSSPIKARSVSNTCPRFAARTMCSAAKSHLSFVASAEDGSDVLQNSCGSGVCYDLWRKASCTCDAAGLVSPDCKDSLKPTTLTEGSYVEFKISETHRRMQLLDSIYGGSTLWLPRLNDRISRRNPGHSTIISADAPPKHMSILFRTYKQDGVIIFSSTNNDFTAIGLTNGQLVYVSQIGNLALVNMTVADLSLSDGRWHNITLKSANRGLRVYIDHHRVGDELDSAGVHDFLDPYLTYLAVGSYHKEASFHREFHLHSFTGCLANFTINNEIQPLNGSGSIFPQVVVHGKLASGCAGLLGGIGAAVTTDPLSIGVSLVLVFFVVLLVAILASFIVFRVRRQSKEKAAGGMKSANGGSLRGAGPGGIGSLTGDRSSGGGHQDGAMTSFITENGDVIRGVGHHLVGPELISKKYKDQDLMGEHQQRIQRPDIIEREVVTKSPPLRDDHLGSPPMGPMSMHLAHDPGGIDSDLPEHYDLDNSSSIAPSDIDIVYHYKNYHEGSGGNMRKYKSTPPHLPPGAPVFHKHAVSSTPHHRHSPHFGVRSVLPPPPVSRVDSPSKISSLQHQSTPLARLSPSSELSQQMPRILTLQDISGKPLQSALLAATSSSGGVGKDVLHSNSERSLNSPVMSQLSGQSSASRKTPGGGNGTVGVNVNGNSGAGPDAVGLTAEEISRLSARGRTSSLVSTLDAVSSSSGPTPSSGPPGSRHLQHHRTGPNGDVGHRGDHRGGDGSSSTTTTSTDESGNDSFTCSEIEYDGASVTNEKTGGGGGGNGGGRRNMPPRGSSAYDIDSSFRGSLSTLVASDDDDVVDDDDTSSHPPPYRPRNGSPGVIGLDYLLNWPNYESLVGVFKDIAEMPEGGGGPGGGSVPGGGGPGGVIQHPPPSRVVTSSPLRLPNGGSTKPSEEYV</sequence>
<dbReference type="InterPro" id="IPR000742">
    <property type="entry name" value="EGF"/>
</dbReference>
<dbReference type="CDD" id="cd00110">
    <property type="entry name" value="LamG"/>
    <property type="match status" value="2"/>
</dbReference>
<dbReference type="PROSITE" id="PS01186">
    <property type="entry name" value="EGF_2"/>
    <property type="match status" value="2"/>
</dbReference>
<dbReference type="SMART" id="SM00282">
    <property type="entry name" value="LamG"/>
    <property type="match status" value="2"/>
</dbReference>
<feature type="domain" description="Cadherin" evidence="12">
    <location>
        <begin position="1173"/>
        <end position="1283"/>
    </location>
</feature>
<feature type="compositionally biased region" description="Low complexity" evidence="8">
    <location>
        <begin position="3193"/>
        <end position="3208"/>
    </location>
</feature>
<evidence type="ECO:0000256" key="6">
    <source>
        <dbReference type="PROSITE-ProRule" id="PRU00043"/>
    </source>
</evidence>
<feature type="domain" description="Cadherin" evidence="12">
    <location>
        <begin position="434"/>
        <end position="540"/>
    </location>
</feature>
<evidence type="ECO:0000259" key="11">
    <source>
        <dbReference type="PROSITE" id="PS50026"/>
    </source>
</evidence>
<dbReference type="PRINTS" id="PR00205">
    <property type="entry name" value="CADHERIN"/>
</dbReference>
<dbReference type="SUPFAM" id="SSF57196">
    <property type="entry name" value="EGF/Laminin"/>
    <property type="match status" value="2"/>
</dbReference>
<dbReference type="InterPro" id="IPR039808">
    <property type="entry name" value="Cadherin"/>
</dbReference>
<feature type="domain" description="Cadherin" evidence="12">
    <location>
        <begin position="329"/>
        <end position="433"/>
    </location>
</feature>
<feature type="region of interest" description="Disordered" evidence="8">
    <location>
        <begin position="1"/>
        <end position="21"/>
    </location>
</feature>
<keyword evidence="9" id="KW-0812">Transmembrane</keyword>
<feature type="compositionally biased region" description="Polar residues" evidence="8">
    <location>
        <begin position="3082"/>
        <end position="3101"/>
    </location>
</feature>
<dbReference type="Pfam" id="PF02210">
    <property type="entry name" value="Laminin_G_2"/>
    <property type="match status" value="1"/>
</dbReference>
<evidence type="ECO:0000256" key="1">
    <source>
        <dbReference type="ARBA" id="ARBA00004370"/>
    </source>
</evidence>
<feature type="disulfide bond" evidence="7">
    <location>
        <begin position="2191"/>
        <end position="2200"/>
    </location>
</feature>
<keyword evidence="4 9" id="KW-0472">Membrane</keyword>
<keyword evidence="2" id="KW-0677">Repeat</keyword>
<feature type="compositionally biased region" description="Gly residues" evidence="8">
    <location>
        <begin position="3318"/>
        <end position="3336"/>
    </location>
</feature>
<dbReference type="InterPro" id="IPR002126">
    <property type="entry name" value="Cadherin-like_dom"/>
</dbReference>
<dbReference type="PROSITE" id="PS50268">
    <property type="entry name" value="CADHERIN_2"/>
    <property type="match status" value="18"/>
</dbReference>
<evidence type="ECO:0000259" key="12">
    <source>
        <dbReference type="PROSITE" id="PS50268"/>
    </source>
</evidence>
<feature type="region of interest" description="Disordered" evidence="8">
    <location>
        <begin position="3068"/>
        <end position="3123"/>
    </location>
</feature>
<feature type="compositionally biased region" description="Polar residues" evidence="8">
    <location>
        <begin position="3346"/>
        <end position="3361"/>
    </location>
</feature>
<dbReference type="SMART" id="SM00112">
    <property type="entry name" value="CA"/>
    <property type="match status" value="18"/>
</dbReference>
<feature type="compositionally biased region" description="Low complexity" evidence="8">
    <location>
        <begin position="3111"/>
        <end position="3122"/>
    </location>
</feature>
<feature type="domain" description="Cadherin" evidence="12">
    <location>
        <begin position="754"/>
        <end position="865"/>
    </location>
</feature>
<comment type="caution">
    <text evidence="7">Lacks conserved residue(s) required for the propagation of feature annotation.</text>
</comment>
<feature type="domain" description="Cadherin" evidence="12">
    <location>
        <begin position="117"/>
        <end position="221"/>
    </location>
</feature>
<dbReference type="Gene3D" id="2.10.25.10">
    <property type="entry name" value="Laminin"/>
    <property type="match status" value="4"/>
</dbReference>
<dbReference type="PROSITE" id="PS00232">
    <property type="entry name" value="CADHERIN_1"/>
    <property type="match status" value="7"/>
</dbReference>
<dbReference type="SMART" id="SM00181">
    <property type="entry name" value="EGF"/>
    <property type="match status" value="5"/>
</dbReference>
<evidence type="ECO:0000256" key="5">
    <source>
        <dbReference type="ARBA" id="ARBA00023157"/>
    </source>
</evidence>
<dbReference type="PANTHER" id="PTHR24027">
    <property type="entry name" value="CADHERIN-23"/>
    <property type="match status" value="1"/>
</dbReference>
<feature type="region of interest" description="Disordered" evidence="8">
    <location>
        <begin position="3147"/>
        <end position="3289"/>
    </location>
</feature>
<keyword evidence="5 7" id="KW-1015">Disulfide bond</keyword>
<protein>
    <submittedName>
        <fullName evidence="13">Laminin G domain</fullName>
    </submittedName>
</protein>
<evidence type="ECO:0000313" key="13">
    <source>
        <dbReference type="EMBL" id="BES88263.1"/>
    </source>
</evidence>
<feature type="disulfide bond" evidence="7">
    <location>
        <begin position="2232"/>
        <end position="2241"/>
    </location>
</feature>
<feature type="domain" description="Cadherin" evidence="12">
    <location>
        <begin position="649"/>
        <end position="753"/>
    </location>
</feature>
<feature type="domain" description="Cadherin" evidence="12">
    <location>
        <begin position="969"/>
        <end position="1072"/>
    </location>
</feature>
<dbReference type="Pfam" id="PF00054">
    <property type="entry name" value="Laminin_G_1"/>
    <property type="match status" value="1"/>
</dbReference>
<dbReference type="EMBL" id="AP028909">
    <property type="protein sequence ID" value="BES88263.1"/>
    <property type="molecule type" value="Genomic_DNA"/>
</dbReference>
<evidence type="ECO:0000256" key="7">
    <source>
        <dbReference type="PROSITE-ProRule" id="PRU00076"/>
    </source>
</evidence>
<dbReference type="CDD" id="cd00054">
    <property type="entry name" value="EGF_CA"/>
    <property type="match status" value="4"/>
</dbReference>
<feature type="domain" description="Cadherin" evidence="12">
    <location>
        <begin position="1284"/>
        <end position="1391"/>
    </location>
</feature>
<feature type="domain" description="Cadherin" evidence="12">
    <location>
        <begin position="863"/>
        <end position="968"/>
    </location>
</feature>
<dbReference type="InterPro" id="IPR001791">
    <property type="entry name" value="Laminin_G"/>
</dbReference>
<dbReference type="Gene3D" id="2.60.40.60">
    <property type="entry name" value="Cadherins"/>
    <property type="match status" value="18"/>
</dbReference>
<keyword evidence="7" id="KW-0245">EGF-like domain</keyword>
<feature type="domain" description="EGF-like" evidence="11">
    <location>
        <begin position="2105"/>
        <end position="2163"/>
    </location>
</feature>
<feature type="domain" description="Cadherin" evidence="12">
    <location>
        <begin position="222"/>
        <end position="329"/>
    </location>
</feature>
<dbReference type="SMART" id="SM00179">
    <property type="entry name" value="EGF_CA"/>
    <property type="match status" value="3"/>
</dbReference>
<proteinExistence type="predicted"/>
<comment type="subcellular location">
    <subcellularLocation>
        <location evidence="1">Membrane</location>
    </subcellularLocation>
</comment>
<dbReference type="InterPro" id="IPR013320">
    <property type="entry name" value="ConA-like_dom_sf"/>
</dbReference>
<feature type="transmembrane region" description="Helical" evidence="9">
    <location>
        <begin position="2776"/>
        <end position="2799"/>
    </location>
</feature>
<dbReference type="SUPFAM" id="SSF49313">
    <property type="entry name" value="Cadherin-like"/>
    <property type="match status" value="18"/>
</dbReference>
<dbReference type="Gene3D" id="2.60.120.200">
    <property type="match status" value="2"/>
</dbReference>
<feature type="domain" description="Cadherin" evidence="12">
    <location>
        <begin position="541"/>
        <end position="648"/>
    </location>
</feature>
<feature type="compositionally biased region" description="Acidic residues" evidence="8">
    <location>
        <begin position="3264"/>
        <end position="3274"/>
    </location>
</feature>
<feature type="domain" description="Cadherin" evidence="12">
    <location>
        <begin position="1072"/>
        <end position="1172"/>
    </location>
</feature>
<feature type="domain" description="Cadherin" evidence="12">
    <location>
        <begin position="1707"/>
        <end position="1812"/>
    </location>
</feature>
<feature type="compositionally biased region" description="Basic residues" evidence="8">
    <location>
        <begin position="2984"/>
        <end position="2999"/>
    </location>
</feature>
<feature type="domain" description="Cadherin" evidence="12">
    <location>
        <begin position="1821"/>
        <end position="1920"/>
    </location>
</feature>
<feature type="compositionally biased region" description="Gly residues" evidence="8">
    <location>
        <begin position="3226"/>
        <end position="3237"/>
    </location>
</feature>
<evidence type="ECO:0000256" key="9">
    <source>
        <dbReference type="SAM" id="Phobius"/>
    </source>
</evidence>
<dbReference type="Pfam" id="PF00008">
    <property type="entry name" value="EGF"/>
    <property type="match status" value="2"/>
</dbReference>
<evidence type="ECO:0000256" key="8">
    <source>
        <dbReference type="SAM" id="MobiDB-lite"/>
    </source>
</evidence>
<keyword evidence="3 6" id="KW-0106">Calcium</keyword>
<keyword evidence="9" id="KW-1133">Transmembrane helix</keyword>
<feature type="compositionally biased region" description="Low complexity" evidence="8">
    <location>
        <begin position="3153"/>
        <end position="3167"/>
    </location>
</feature>
<dbReference type="CDD" id="cd11304">
    <property type="entry name" value="Cadherin_repeat"/>
    <property type="match status" value="18"/>
</dbReference>
<feature type="disulfide bond" evidence="7">
    <location>
        <begin position="2153"/>
        <end position="2162"/>
    </location>
</feature>
<dbReference type="PROSITE" id="PS00022">
    <property type="entry name" value="EGF_1"/>
    <property type="match status" value="4"/>
</dbReference>
<dbReference type="InterPro" id="IPR015919">
    <property type="entry name" value="Cadherin-like_sf"/>
</dbReference>
<organism evidence="13 14">
    <name type="scientific">Nesidiocoris tenuis</name>
    <dbReference type="NCBI Taxonomy" id="355587"/>
    <lineage>
        <taxon>Eukaryota</taxon>
        <taxon>Metazoa</taxon>
        <taxon>Ecdysozoa</taxon>
        <taxon>Arthropoda</taxon>
        <taxon>Hexapoda</taxon>
        <taxon>Insecta</taxon>
        <taxon>Pterygota</taxon>
        <taxon>Neoptera</taxon>
        <taxon>Paraneoptera</taxon>
        <taxon>Hemiptera</taxon>
        <taxon>Heteroptera</taxon>
        <taxon>Panheteroptera</taxon>
        <taxon>Cimicomorpha</taxon>
        <taxon>Miridae</taxon>
        <taxon>Dicyphina</taxon>
        <taxon>Nesidiocoris</taxon>
    </lineage>
</organism>
<reference evidence="13 14" key="1">
    <citation type="submission" date="2023-09" db="EMBL/GenBank/DDBJ databases">
        <title>Nesidiocoris tenuis whole genome shotgun sequence.</title>
        <authorList>
            <person name="Shibata T."/>
            <person name="Shimoda M."/>
            <person name="Kobayashi T."/>
            <person name="Uehara T."/>
        </authorList>
    </citation>
    <scope>NUCLEOTIDE SEQUENCE [LARGE SCALE GENOMIC DNA]</scope>
    <source>
        <strain evidence="13 14">Japan</strain>
    </source>
</reference>
<dbReference type="PROSITE" id="PS50025">
    <property type="entry name" value="LAM_G_DOMAIN"/>
    <property type="match status" value="2"/>
</dbReference>
<feature type="compositionally biased region" description="Polar residues" evidence="8">
    <location>
        <begin position="3020"/>
        <end position="3042"/>
    </location>
</feature>
<dbReference type="Pfam" id="PF00028">
    <property type="entry name" value="Cadherin"/>
    <property type="match status" value="18"/>
</dbReference>
<evidence type="ECO:0000313" key="14">
    <source>
        <dbReference type="Proteomes" id="UP001307889"/>
    </source>
</evidence>
<feature type="domain" description="Laminin G" evidence="10">
    <location>
        <begin position="2582"/>
        <end position="2758"/>
    </location>
</feature>
<accession>A0ABN7A8E4</accession>
<feature type="region of interest" description="Disordered" evidence="8">
    <location>
        <begin position="3317"/>
        <end position="3367"/>
    </location>
</feature>
<evidence type="ECO:0000259" key="10">
    <source>
        <dbReference type="PROSITE" id="PS50025"/>
    </source>
</evidence>
<dbReference type="PANTHER" id="PTHR24027:SF438">
    <property type="entry name" value="CADHERIN 23"/>
    <property type="match status" value="1"/>
</dbReference>
<evidence type="ECO:0000256" key="2">
    <source>
        <dbReference type="ARBA" id="ARBA00022737"/>
    </source>
</evidence>
<feature type="region of interest" description="Disordered" evidence="8">
    <location>
        <begin position="2809"/>
        <end position="2848"/>
    </location>
</feature>
<feature type="domain" description="Cadherin" evidence="12">
    <location>
        <begin position="19"/>
        <end position="116"/>
    </location>
</feature>
<feature type="disulfide bond" evidence="7">
    <location>
        <begin position="2213"/>
        <end position="2230"/>
    </location>
</feature>
<feature type="domain" description="Cadherin" evidence="12">
    <location>
        <begin position="1392"/>
        <end position="1496"/>
    </location>
</feature>
<feature type="domain" description="EGF-like" evidence="11">
    <location>
        <begin position="2165"/>
        <end position="2201"/>
    </location>
</feature>
<feature type="domain" description="EGF-like" evidence="11">
    <location>
        <begin position="2204"/>
        <end position="2242"/>
    </location>
</feature>
<gene>
    <name evidence="13" type="ORF">NTJ_01069</name>
</gene>
<dbReference type="InterPro" id="IPR020894">
    <property type="entry name" value="Cadherin_CS"/>
</dbReference>
<feature type="domain" description="Cadherin" evidence="12">
    <location>
        <begin position="1601"/>
        <end position="1706"/>
    </location>
</feature>
<dbReference type="InterPro" id="IPR001881">
    <property type="entry name" value="EGF-like_Ca-bd_dom"/>
</dbReference>
<feature type="domain" description="Cadherin" evidence="12">
    <location>
        <begin position="1497"/>
        <end position="1600"/>
    </location>
</feature>
<dbReference type="Proteomes" id="UP001307889">
    <property type="component" value="Chromosome 1"/>
</dbReference>
<feature type="region of interest" description="Disordered" evidence="8">
    <location>
        <begin position="2973"/>
        <end position="3042"/>
    </location>
</feature>
<keyword evidence="14" id="KW-1185">Reference proteome</keyword>